<dbReference type="InterPro" id="IPR051165">
    <property type="entry name" value="Multifunctional_ANK_Repeat"/>
</dbReference>
<comment type="caution">
    <text evidence="4">The sequence shown here is derived from an EMBL/GenBank/DDBJ whole genome shotgun (WGS) entry which is preliminary data.</text>
</comment>
<reference evidence="4 5" key="1">
    <citation type="submission" date="2019-07" db="EMBL/GenBank/DDBJ databases">
        <title>Draft genome assembly of a fouling barnacle, Amphibalanus amphitrite (Darwin, 1854): The first reference genome for Thecostraca.</title>
        <authorList>
            <person name="Kim W."/>
        </authorList>
    </citation>
    <scope>NUCLEOTIDE SEQUENCE [LARGE SCALE GENOMIC DNA]</scope>
    <source>
        <strain evidence="4">SNU_AA5</strain>
        <tissue evidence="4">Soma without cirri and trophi</tissue>
    </source>
</reference>
<accession>A0A6A4WC19</accession>
<dbReference type="Gene3D" id="1.25.40.20">
    <property type="entry name" value="Ankyrin repeat-containing domain"/>
    <property type="match status" value="3"/>
</dbReference>
<dbReference type="Proteomes" id="UP000440578">
    <property type="component" value="Unassembled WGS sequence"/>
</dbReference>
<dbReference type="OrthoDB" id="3246549at2759"/>
<dbReference type="Pfam" id="PF12796">
    <property type="entry name" value="Ank_2"/>
    <property type="match status" value="2"/>
</dbReference>
<feature type="repeat" description="ANK" evidence="3">
    <location>
        <begin position="108"/>
        <end position="140"/>
    </location>
</feature>
<evidence type="ECO:0000313" key="5">
    <source>
        <dbReference type="Proteomes" id="UP000440578"/>
    </source>
</evidence>
<feature type="repeat" description="ANK" evidence="3">
    <location>
        <begin position="206"/>
        <end position="238"/>
    </location>
</feature>
<dbReference type="Pfam" id="PF00023">
    <property type="entry name" value="Ank"/>
    <property type="match status" value="1"/>
</dbReference>
<evidence type="ECO:0000256" key="3">
    <source>
        <dbReference type="PROSITE-ProRule" id="PRU00023"/>
    </source>
</evidence>
<dbReference type="AlphaFoldDB" id="A0A6A4WC19"/>
<keyword evidence="1" id="KW-0677">Repeat</keyword>
<gene>
    <name evidence="4" type="primary">fem1c_2</name>
    <name evidence="4" type="ORF">FJT64_024477</name>
</gene>
<dbReference type="PANTHER" id="PTHR24123">
    <property type="entry name" value="ANKYRIN REPEAT-CONTAINING"/>
    <property type="match status" value="1"/>
</dbReference>
<dbReference type="PANTHER" id="PTHR24123:SF33">
    <property type="entry name" value="PROTEIN HOS4"/>
    <property type="match status" value="1"/>
</dbReference>
<feature type="repeat" description="ANK" evidence="3">
    <location>
        <begin position="512"/>
        <end position="560"/>
    </location>
</feature>
<organism evidence="4 5">
    <name type="scientific">Amphibalanus amphitrite</name>
    <name type="common">Striped barnacle</name>
    <name type="synonym">Balanus amphitrite</name>
    <dbReference type="NCBI Taxonomy" id="1232801"/>
    <lineage>
        <taxon>Eukaryota</taxon>
        <taxon>Metazoa</taxon>
        <taxon>Ecdysozoa</taxon>
        <taxon>Arthropoda</taxon>
        <taxon>Crustacea</taxon>
        <taxon>Multicrustacea</taxon>
        <taxon>Cirripedia</taxon>
        <taxon>Thoracica</taxon>
        <taxon>Thoracicalcarea</taxon>
        <taxon>Balanomorpha</taxon>
        <taxon>Balanoidea</taxon>
        <taxon>Balanidae</taxon>
        <taxon>Amphibalaninae</taxon>
        <taxon>Amphibalanus</taxon>
    </lineage>
</organism>
<keyword evidence="5" id="KW-1185">Reference proteome</keyword>
<sequence>MKSILSGRAASDWSKSPDQTLFRELHWFVSKAPPSATMRGPLAARLERLSRPERRALVSQVGAEDGCSPLFLAAKEGQLALVEYLLDVCDADIEQRGEYEVANDRTRHRVTPLWCAAVAGRLPVVRCLCRHGADVNCQSDSGSTPVRSACFMTHLDIVVYLVTEAGADILRPNHSGGTCLINSVQSEPLCDFLIQHGAQVNAVDIQHKSALHYAIQEHREETTRLLLRHGADPFVLSKAGDDALQTACLKGDATIFALLKSKVQYSQERLADAYELIGATFVDENRDIKTALSYWRQALLIRYRDPENPIVKRLAEPNKVYLNQLEFSTFEELDDLRLDWDAVKIQSLIVTERILGVTHKDMTFRLMYRGAAYADSLLFQRCIDLWLYALKLRVRRDRVLFHESCFTAQALVRLLLDVQEERHGASVSPDVLQFCDVSDTLSVISSQMEEAIRLVQLRPVYQRQQKDFDVLLVTLTRLVYLLLHVRCSDQQRLHWKRQLYRLLKLRPRTCAEGNTLLHLAVSASVQPKSQFDDALPDIFPSAEVASVLLECGADVDATNNAGVTPLLLAARGPIYGNSVHAPFNTSTAAVVNVLLEAGAHVDRRVGPRKRDAAHQLLDLARHRYCRVQHAPLRCLAARVVSRCVPPSAVPSQLRPWVNQH</sequence>
<protein>
    <submittedName>
        <fullName evidence="4">Protein fem-1 C</fullName>
    </submittedName>
</protein>
<dbReference type="SMART" id="SM00248">
    <property type="entry name" value="ANK"/>
    <property type="match status" value="8"/>
</dbReference>
<name>A0A6A4WC19_AMPAM</name>
<keyword evidence="2 3" id="KW-0040">ANK repeat</keyword>
<evidence type="ECO:0000313" key="4">
    <source>
        <dbReference type="EMBL" id="KAF0303543.1"/>
    </source>
</evidence>
<dbReference type="InterPro" id="IPR002110">
    <property type="entry name" value="Ankyrin_rpt"/>
</dbReference>
<dbReference type="SUPFAM" id="SSF48403">
    <property type="entry name" value="Ankyrin repeat"/>
    <property type="match status" value="2"/>
</dbReference>
<dbReference type="InterPro" id="IPR036770">
    <property type="entry name" value="Ankyrin_rpt-contain_sf"/>
</dbReference>
<dbReference type="PROSITE" id="PS50088">
    <property type="entry name" value="ANK_REPEAT"/>
    <property type="match status" value="4"/>
</dbReference>
<dbReference type="EMBL" id="VIIS01000931">
    <property type="protein sequence ID" value="KAF0303543.1"/>
    <property type="molecule type" value="Genomic_DNA"/>
</dbReference>
<evidence type="ECO:0000256" key="1">
    <source>
        <dbReference type="ARBA" id="ARBA00022737"/>
    </source>
</evidence>
<dbReference type="PROSITE" id="PS50297">
    <property type="entry name" value="ANK_REP_REGION"/>
    <property type="match status" value="2"/>
</dbReference>
<proteinExistence type="predicted"/>
<feature type="repeat" description="ANK" evidence="3">
    <location>
        <begin position="65"/>
        <end position="87"/>
    </location>
</feature>
<evidence type="ECO:0000256" key="2">
    <source>
        <dbReference type="ARBA" id="ARBA00023043"/>
    </source>
</evidence>